<organism evidence="2 3">
    <name type="scientific">Paenibacillus cremeus</name>
    <dbReference type="NCBI Taxonomy" id="2163881"/>
    <lineage>
        <taxon>Bacteria</taxon>
        <taxon>Bacillati</taxon>
        <taxon>Bacillota</taxon>
        <taxon>Bacilli</taxon>
        <taxon>Bacillales</taxon>
        <taxon>Paenibacillaceae</taxon>
        <taxon>Paenibacillus</taxon>
    </lineage>
</organism>
<sequence>MKSLYKFGLVASAIWFFIVVAGFMVLDYQQETLLTGVVYMLAAGIVAVPLYFFALLAYYFLKMRK</sequence>
<reference evidence="2 3" key="1">
    <citation type="submission" date="2019-07" db="EMBL/GenBank/DDBJ databases">
        <authorList>
            <person name="Kim J."/>
        </authorList>
    </citation>
    <scope>NUCLEOTIDE SEQUENCE [LARGE SCALE GENOMIC DNA]</scope>
    <source>
        <strain evidence="2 3">JC52</strain>
    </source>
</reference>
<feature type="transmembrane region" description="Helical" evidence="1">
    <location>
        <begin position="7"/>
        <end position="26"/>
    </location>
</feature>
<feature type="transmembrane region" description="Helical" evidence="1">
    <location>
        <begin position="38"/>
        <end position="61"/>
    </location>
</feature>
<dbReference type="EMBL" id="VNJI01000038">
    <property type="protein sequence ID" value="TVY07360.1"/>
    <property type="molecule type" value="Genomic_DNA"/>
</dbReference>
<keyword evidence="1" id="KW-1133">Transmembrane helix</keyword>
<name>A0A559K5H7_9BACL</name>
<protein>
    <submittedName>
        <fullName evidence="2">Uncharacterized protein</fullName>
    </submittedName>
</protein>
<dbReference type="AlphaFoldDB" id="A0A559K5H7"/>
<keyword evidence="1" id="KW-0812">Transmembrane</keyword>
<keyword evidence="1" id="KW-0472">Membrane</keyword>
<evidence type="ECO:0000313" key="2">
    <source>
        <dbReference type="EMBL" id="TVY07360.1"/>
    </source>
</evidence>
<dbReference type="OrthoDB" id="10001604at2"/>
<gene>
    <name evidence="2" type="ORF">FPZ49_24260</name>
</gene>
<dbReference type="RefSeq" id="WP_144851893.1">
    <property type="nucleotide sequence ID" value="NZ_VNJI01000038.1"/>
</dbReference>
<evidence type="ECO:0000256" key="1">
    <source>
        <dbReference type="SAM" id="Phobius"/>
    </source>
</evidence>
<comment type="caution">
    <text evidence="2">The sequence shown here is derived from an EMBL/GenBank/DDBJ whole genome shotgun (WGS) entry which is preliminary data.</text>
</comment>
<accession>A0A559K5H7</accession>
<keyword evidence="3" id="KW-1185">Reference proteome</keyword>
<dbReference type="Proteomes" id="UP000317036">
    <property type="component" value="Unassembled WGS sequence"/>
</dbReference>
<evidence type="ECO:0000313" key="3">
    <source>
        <dbReference type="Proteomes" id="UP000317036"/>
    </source>
</evidence>
<proteinExistence type="predicted"/>